<dbReference type="EMBL" id="JBDFQZ010000004">
    <property type="protein sequence ID" value="KAK9733382.1"/>
    <property type="molecule type" value="Genomic_DNA"/>
</dbReference>
<keyword evidence="2" id="KW-1185">Reference proteome</keyword>
<comment type="caution">
    <text evidence="1">The sequence shown here is derived from an EMBL/GenBank/DDBJ whole genome shotgun (WGS) entry which is preliminary data.</text>
</comment>
<dbReference type="Proteomes" id="UP001443914">
    <property type="component" value="Unassembled WGS sequence"/>
</dbReference>
<accession>A0AAW1LIF9</accession>
<gene>
    <name evidence="1" type="ORF">RND81_04G064400</name>
</gene>
<dbReference type="AlphaFoldDB" id="A0AAW1LIF9"/>
<evidence type="ECO:0000313" key="2">
    <source>
        <dbReference type="Proteomes" id="UP001443914"/>
    </source>
</evidence>
<name>A0AAW1LIF9_SAPOF</name>
<organism evidence="1 2">
    <name type="scientific">Saponaria officinalis</name>
    <name type="common">Common soapwort</name>
    <name type="synonym">Lychnis saponaria</name>
    <dbReference type="NCBI Taxonomy" id="3572"/>
    <lineage>
        <taxon>Eukaryota</taxon>
        <taxon>Viridiplantae</taxon>
        <taxon>Streptophyta</taxon>
        <taxon>Embryophyta</taxon>
        <taxon>Tracheophyta</taxon>
        <taxon>Spermatophyta</taxon>
        <taxon>Magnoliopsida</taxon>
        <taxon>eudicotyledons</taxon>
        <taxon>Gunneridae</taxon>
        <taxon>Pentapetalae</taxon>
        <taxon>Caryophyllales</taxon>
        <taxon>Caryophyllaceae</taxon>
        <taxon>Caryophylleae</taxon>
        <taxon>Saponaria</taxon>
    </lineage>
</organism>
<sequence length="106" mass="11846">MLLNVPTSTTKIVVLQLEAIFSNMTTLITIRTNLHRSITATSSCFLEIRLHRGLVSHIGIGLGQNINSVWNLFLSFDFLEQGQGLIKGRKRLHGQNVRLNSFIASI</sequence>
<reference evidence="1" key="1">
    <citation type="submission" date="2024-03" db="EMBL/GenBank/DDBJ databases">
        <title>WGS assembly of Saponaria officinalis var. Norfolk2.</title>
        <authorList>
            <person name="Jenkins J."/>
            <person name="Shu S."/>
            <person name="Grimwood J."/>
            <person name="Barry K."/>
            <person name="Goodstein D."/>
            <person name="Schmutz J."/>
            <person name="Leebens-Mack J."/>
            <person name="Osbourn A."/>
        </authorList>
    </citation>
    <scope>NUCLEOTIDE SEQUENCE [LARGE SCALE GENOMIC DNA]</scope>
    <source>
        <strain evidence="1">JIC</strain>
    </source>
</reference>
<evidence type="ECO:0000313" key="1">
    <source>
        <dbReference type="EMBL" id="KAK9733382.1"/>
    </source>
</evidence>
<proteinExistence type="predicted"/>
<protein>
    <submittedName>
        <fullName evidence="1">Uncharacterized protein</fullName>
    </submittedName>
</protein>